<keyword evidence="2" id="KW-0547">Nucleotide-binding</keyword>
<dbReference type="Proteomes" id="UP000241890">
    <property type="component" value="Unassembled WGS sequence"/>
</dbReference>
<keyword evidence="5" id="KW-0175">Coiled coil</keyword>
<dbReference type="Pfam" id="PF00397">
    <property type="entry name" value="WW"/>
    <property type="match status" value="1"/>
</dbReference>
<dbReference type="Pfam" id="PF00069">
    <property type="entry name" value="Pkinase"/>
    <property type="match status" value="1"/>
</dbReference>
<dbReference type="InterPro" id="IPR001202">
    <property type="entry name" value="WW_dom"/>
</dbReference>
<dbReference type="PANTHER" id="PTHR43671:SF85">
    <property type="entry name" value="KINASE, PUTATIVE-RELATED"/>
    <property type="match status" value="1"/>
</dbReference>
<evidence type="ECO:0000259" key="7">
    <source>
        <dbReference type="PROSITE" id="PS50011"/>
    </source>
</evidence>
<feature type="compositionally biased region" description="Polar residues" evidence="6">
    <location>
        <begin position="138"/>
        <end position="147"/>
    </location>
</feature>
<evidence type="ECO:0000313" key="10">
    <source>
        <dbReference type="Proteomes" id="UP000241890"/>
    </source>
</evidence>
<organism evidence="9 10">
    <name type="scientific">Hondaea fermentalgiana</name>
    <dbReference type="NCBI Taxonomy" id="2315210"/>
    <lineage>
        <taxon>Eukaryota</taxon>
        <taxon>Sar</taxon>
        <taxon>Stramenopiles</taxon>
        <taxon>Bigyra</taxon>
        <taxon>Labyrinthulomycetes</taxon>
        <taxon>Thraustochytrida</taxon>
        <taxon>Thraustochytriidae</taxon>
        <taxon>Hondaea</taxon>
    </lineage>
</organism>
<feature type="region of interest" description="Disordered" evidence="6">
    <location>
        <begin position="127"/>
        <end position="149"/>
    </location>
</feature>
<proteinExistence type="predicted"/>
<dbReference type="CDD" id="cd00201">
    <property type="entry name" value="WW"/>
    <property type="match status" value="2"/>
</dbReference>
<dbReference type="InterPro" id="IPR036020">
    <property type="entry name" value="WW_dom_sf"/>
</dbReference>
<evidence type="ECO:0000256" key="5">
    <source>
        <dbReference type="SAM" id="Coils"/>
    </source>
</evidence>
<evidence type="ECO:0000256" key="2">
    <source>
        <dbReference type="ARBA" id="ARBA00022741"/>
    </source>
</evidence>
<dbReference type="InterPro" id="IPR000719">
    <property type="entry name" value="Prot_kinase_dom"/>
</dbReference>
<dbReference type="PROSITE" id="PS50011">
    <property type="entry name" value="PROTEIN_KINASE_DOM"/>
    <property type="match status" value="1"/>
</dbReference>
<evidence type="ECO:0000256" key="1">
    <source>
        <dbReference type="ARBA" id="ARBA00022679"/>
    </source>
</evidence>
<comment type="caution">
    <text evidence="9">The sequence shown here is derived from an EMBL/GenBank/DDBJ whole genome shotgun (WGS) entry which is preliminary data.</text>
</comment>
<dbReference type="AlphaFoldDB" id="A0A2R5GGH4"/>
<dbReference type="SMART" id="SM00456">
    <property type="entry name" value="WW"/>
    <property type="match status" value="2"/>
</dbReference>
<sequence length="1022" mass="117096">MTSFERYFDEDAQVVVNASLTGELWEEYYDENGALYYYERSSGATAWELPDNAGAAASSDEINALDADYPLYYEHAQDPGYPQYQEYAPDETYTQDQEYVQHQNYSQGQEYSLDQEYLQDQGLSPEQEYDQGQDHVRNSQLQSTTGVEGQDANEYAYQYDDPTAATAAAYYDSSAYDNLGADQAYDYTFDETANYEEPNPPYADTDPDYNTVHPEATDIGDAGITSPMAFDETNATYYQTLGNDTSSEWTSFQEPQWVTYYDEESQLPYYVDLTTGQSAWELPPGTNPMPDADQLAWDTGDDQDLASPVFKLHSEYGSLSYGQMLGLLARDTLFRSKLAAASGSWRVKPTSLHHDFKEADKDKDEQKGAVNSLEPIKITVRIPFDCEQIIDPKLAETPYAHLSRQKEWDAESQKRTLAHNEKVMAFESKMRRRKTIETERRRVFDREKKHEEDRASRERKALRSKLHRRLHEDLREQCTQRLIELANDEVAAREEALRQMQEYKTRKTLYAKSLRALSTARSLRVLAQPVQKPSAEEEIETISEMLSRNVAALNEDEKAQSKIAAFLAPSRQKTFEEWKVQQTASMEKRLEKNLNKHAGQMLRELQERAHRETERRAAFDSETDAAFAAHSEESEAYAAESVRLEYAEMKLRRLEQEAFQSIEKKRKQFLEISTSCFHRGPLRRLEWEETLKTFDKINRSVFKVRDERSGEAQILVRVPLGSTQAEAVKAREALERFRETGTHTLLSRAQRRDDRLPTFSRHLLRVHWTFVHHQRMHWELFILTEYCAGGRLSDVLARMYTSSTEASAIPEPILLRIAEQLTHALRALHLEGLAHLGLEPACIFFDAHNNLKVGIPRDVRSLQSQLGYQPRLAAATLRYAAPELMRIIVDASSAFDPAKADVWSLGAIMYHLATGAPLPSTSFAVAKLVAQPRVRQRRRWFRDLLRMTLQPRAADRATMTDVADFFSDVVDHVELEVSETFNRLLEPISTHAPEVREEVELGTFEASERDPNAASQSIIPAM</sequence>
<dbReference type="InterPro" id="IPR011009">
    <property type="entry name" value="Kinase-like_dom_sf"/>
</dbReference>
<dbReference type="GO" id="GO:0005524">
    <property type="term" value="F:ATP binding"/>
    <property type="evidence" value="ECO:0007669"/>
    <property type="project" value="UniProtKB-KW"/>
</dbReference>
<dbReference type="InterPro" id="IPR050660">
    <property type="entry name" value="NEK_Ser/Thr_kinase"/>
</dbReference>
<name>A0A2R5GGH4_9STRA</name>
<evidence type="ECO:0000313" key="9">
    <source>
        <dbReference type="EMBL" id="GBG29695.1"/>
    </source>
</evidence>
<evidence type="ECO:0000259" key="8">
    <source>
        <dbReference type="PROSITE" id="PS50020"/>
    </source>
</evidence>
<reference evidence="9 10" key="1">
    <citation type="submission" date="2017-12" db="EMBL/GenBank/DDBJ databases">
        <title>Sequencing, de novo assembly and annotation of complete genome of a new Thraustochytrid species, strain FCC1311.</title>
        <authorList>
            <person name="Sedici K."/>
            <person name="Godart F."/>
            <person name="Aiese Cigliano R."/>
            <person name="Sanseverino W."/>
            <person name="Barakat M."/>
            <person name="Ortet P."/>
            <person name="Marechal E."/>
            <person name="Cagnac O."/>
            <person name="Amato A."/>
        </authorList>
    </citation>
    <scope>NUCLEOTIDE SEQUENCE [LARGE SCALE GENOMIC DNA]</scope>
</reference>
<evidence type="ECO:0000256" key="6">
    <source>
        <dbReference type="SAM" id="MobiDB-lite"/>
    </source>
</evidence>
<gene>
    <name evidence="9" type="ORF">FCC1311_059162</name>
</gene>
<dbReference type="EMBL" id="BEYU01000063">
    <property type="protein sequence ID" value="GBG29695.1"/>
    <property type="molecule type" value="Genomic_DNA"/>
</dbReference>
<keyword evidence="10" id="KW-1185">Reference proteome</keyword>
<keyword evidence="4" id="KW-0067">ATP-binding</keyword>
<dbReference type="InParanoid" id="A0A2R5GGH4"/>
<keyword evidence="1" id="KW-0808">Transferase</keyword>
<dbReference type="SMART" id="SM00220">
    <property type="entry name" value="S_TKc"/>
    <property type="match status" value="1"/>
</dbReference>
<dbReference type="Gene3D" id="1.10.510.10">
    <property type="entry name" value="Transferase(Phosphotransferase) domain 1"/>
    <property type="match status" value="1"/>
</dbReference>
<protein>
    <submittedName>
        <fullName evidence="9">Serine/threonine-protein kinase Nek2</fullName>
    </submittedName>
</protein>
<dbReference type="GO" id="GO:0004674">
    <property type="term" value="F:protein serine/threonine kinase activity"/>
    <property type="evidence" value="ECO:0007669"/>
    <property type="project" value="TreeGrafter"/>
</dbReference>
<keyword evidence="3 9" id="KW-0418">Kinase</keyword>
<dbReference type="Gene3D" id="2.20.70.10">
    <property type="match status" value="2"/>
</dbReference>
<dbReference type="PANTHER" id="PTHR43671">
    <property type="entry name" value="SERINE/THREONINE-PROTEIN KINASE NEK"/>
    <property type="match status" value="1"/>
</dbReference>
<feature type="domain" description="WW" evidence="8">
    <location>
        <begin position="251"/>
        <end position="285"/>
    </location>
</feature>
<feature type="coiled-coil region" evidence="5">
    <location>
        <begin position="602"/>
        <end position="657"/>
    </location>
</feature>
<dbReference type="SUPFAM" id="SSF56112">
    <property type="entry name" value="Protein kinase-like (PK-like)"/>
    <property type="match status" value="1"/>
</dbReference>
<accession>A0A2R5GGH4</accession>
<feature type="domain" description="Protein kinase" evidence="7">
    <location>
        <begin position="691"/>
        <end position="975"/>
    </location>
</feature>
<evidence type="ECO:0000256" key="3">
    <source>
        <dbReference type="ARBA" id="ARBA00022777"/>
    </source>
</evidence>
<dbReference type="SUPFAM" id="SSF51045">
    <property type="entry name" value="WW domain"/>
    <property type="match status" value="2"/>
</dbReference>
<feature type="domain" description="WW" evidence="8">
    <location>
        <begin position="25"/>
        <end position="52"/>
    </location>
</feature>
<dbReference type="PROSITE" id="PS50020">
    <property type="entry name" value="WW_DOMAIN_2"/>
    <property type="match status" value="2"/>
</dbReference>
<evidence type="ECO:0000256" key="4">
    <source>
        <dbReference type="ARBA" id="ARBA00022840"/>
    </source>
</evidence>